<keyword evidence="2 7" id="KW-0963">Cytoplasm</keyword>
<evidence type="ECO:0000256" key="8">
    <source>
        <dbReference type="PIRSR" id="PIRSR000443-1"/>
    </source>
</evidence>
<dbReference type="Pfam" id="PF00561">
    <property type="entry name" value="Abhydrolase_1"/>
    <property type="match status" value="1"/>
</dbReference>
<keyword evidence="4 7" id="KW-0808">Transferase</keyword>
<dbReference type="EC" id="2.3.1.31" evidence="7"/>
<comment type="subcellular location">
    <subcellularLocation>
        <location evidence="7">Cytoplasm</location>
    </subcellularLocation>
</comment>
<evidence type="ECO:0000256" key="6">
    <source>
        <dbReference type="ARBA" id="ARBA00023315"/>
    </source>
</evidence>
<accession>A0A1T4LR71</accession>
<keyword evidence="11" id="KW-1185">Reference proteome</keyword>
<dbReference type="GO" id="GO:0009092">
    <property type="term" value="P:homoserine metabolic process"/>
    <property type="evidence" value="ECO:0007669"/>
    <property type="project" value="TreeGrafter"/>
</dbReference>
<dbReference type="PANTHER" id="PTHR32268">
    <property type="entry name" value="HOMOSERINE O-ACETYLTRANSFERASE"/>
    <property type="match status" value="1"/>
</dbReference>
<feature type="active site" description="Nucleophile" evidence="7 8">
    <location>
        <position position="165"/>
    </location>
</feature>
<organism evidence="10 11">
    <name type="scientific">Selenihalanaerobacter shriftii</name>
    <dbReference type="NCBI Taxonomy" id="142842"/>
    <lineage>
        <taxon>Bacteria</taxon>
        <taxon>Bacillati</taxon>
        <taxon>Bacillota</taxon>
        <taxon>Clostridia</taxon>
        <taxon>Halanaerobiales</taxon>
        <taxon>Halobacteroidaceae</taxon>
        <taxon>Selenihalanaerobacter</taxon>
    </lineage>
</organism>
<dbReference type="NCBIfam" id="TIGR01392">
    <property type="entry name" value="homoserO_Ac_trn"/>
    <property type="match status" value="1"/>
</dbReference>
<dbReference type="Proteomes" id="UP000190625">
    <property type="component" value="Unassembled WGS sequence"/>
</dbReference>
<dbReference type="NCBIfam" id="NF001209">
    <property type="entry name" value="PRK00175.1"/>
    <property type="match status" value="1"/>
</dbReference>
<dbReference type="OrthoDB" id="9800754at2"/>
<protein>
    <recommendedName>
        <fullName evidence="7">Homoserine O-acetyltransferase</fullName>
        <shortName evidence="7">HAT</shortName>
        <ecNumber evidence="7">2.3.1.31</ecNumber>
    </recommendedName>
    <alternativeName>
        <fullName evidence="7">Homoserine transacetylase</fullName>
        <shortName evidence="7">HTA</shortName>
    </alternativeName>
</protein>
<evidence type="ECO:0000256" key="7">
    <source>
        <dbReference type="HAMAP-Rule" id="MF_00296"/>
    </source>
</evidence>
<feature type="active site" evidence="7 8">
    <location>
        <position position="329"/>
    </location>
</feature>
<evidence type="ECO:0000313" key="10">
    <source>
        <dbReference type="EMBL" id="SJZ57008.1"/>
    </source>
</evidence>
<keyword evidence="3 7" id="KW-0028">Amino-acid biosynthesis</keyword>
<dbReference type="GO" id="GO:0004414">
    <property type="term" value="F:homoserine O-acetyltransferase activity"/>
    <property type="evidence" value="ECO:0007669"/>
    <property type="project" value="UniProtKB-UniRule"/>
</dbReference>
<dbReference type="InterPro" id="IPR000073">
    <property type="entry name" value="AB_hydrolase_1"/>
</dbReference>
<dbReference type="RefSeq" id="WP_078809705.1">
    <property type="nucleotide sequence ID" value="NZ_FUWM01000009.1"/>
</dbReference>
<feature type="binding site" evidence="7">
    <location>
        <position position="235"/>
    </location>
    <ligand>
        <name>substrate</name>
    </ligand>
</feature>
<evidence type="ECO:0000256" key="1">
    <source>
        <dbReference type="ARBA" id="ARBA00011738"/>
    </source>
</evidence>
<feature type="binding site" evidence="7">
    <location>
        <position position="363"/>
    </location>
    <ligand>
        <name>substrate</name>
    </ligand>
</feature>
<dbReference type="AlphaFoldDB" id="A0A1T4LR71"/>
<dbReference type="NCBIfam" id="NF005262">
    <property type="entry name" value="PRK06765.1"/>
    <property type="match status" value="1"/>
</dbReference>
<evidence type="ECO:0000313" key="11">
    <source>
        <dbReference type="Proteomes" id="UP000190625"/>
    </source>
</evidence>
<dbReference type="STRING" id="142842.SAMN02745118_01215"/>
<keyword evidence="6 7" id="KW-0012">Acyltransferase</keyword>
<dbReference type="PANTHER" id="PTHR32268:SF11">
    <property type="entry name" value="HOMOSERINE O-ACETYLTRANSFERASE"/>
    <property type="match status" value="1"/>
</dbReference>
<proteinExistence type="inferred from homology"/>
<feature type="domain" description="AB hydrolase-1" evidence="9">
    <location>
        <begin position="60"/>
        <end position="368"/>
    </location>
</feature>
<dbReference type="GO" id="GO:0009086">
    <property type="term" value="P:methionine biosynthetic process"/>
    <property type="evidence" value="ECO:0007669"/>
    <property type="project" value="UniProtKB-UniRule"/>
</dbReference>
<keyword evidence="5 7" id="KW-0486">Methionine biosynthesis</keyword>
<dbReference type="HAMAP" id="MF_00296">
    <property type="entry name" value="MetX_acyltransf"/>
    <property type="match status" value="1"/>
</dbReference>
<comment type="subunit">
    <text evidence="1 7">Homodimer.</text>
</comment>
<dbReference type="GO" id="GO:0005737">
    <property type="term" value="C:cytoplasm"/>
    <property type="evidence" value="ECO:0007669"/>
    <property type="project" value="UniProtKB-SubCell"/>
</dbReference>
<name>A0A1T4LR71_9FIRM</name>
<evidence type="ECO:0000256" key="5">
    <source>
        <dbReference type="ARBA" id="ARBA00023167"/>
    </source>
</evidence>
<dbReference type="PIRSF" id="PIRSF000443">
    <property type="entry name" value="Homoser_Ac_trans"/>
    <property type="match status" value="1"/>
</dbReference>
<dbReference type="Gene3D" id="1.10.1740.110">
    <property type="match status" value="1"/>
</dbReference>
<comment type="catalytic activity">
    <reaction evidence="7">
        <text>L-homoserine + acetyl-CoA = O-acetyl-L-homoserine + CoA</text>
        <dbReference type="Rhea" id="RHEA:13701"/>
        <dbReference type="ChEBI" id="CHEBI:57287"/>
        <dbReference type="ChEBI" id="CHEBI:57288"/>
        <dbReference type="ChEBI" id="CHEBI:57476"/>
        <dbReference type="ChEBI" id="CHEBI:57716"/>
        <dbReference type="EC" id="2.3.1.31"/>
    </reaction>
</comment>
<reference evidence="11" key="1">
    <citation type="submission" date="2017-02" db="EMBL/GenBank/DDBJ databases">
        <authorList>
            <person name="Varghese N."/>
            <person name="Submissions S."/>
        </authorList>
    </citation>
    <scope>NUCLEOTIDE SEQUENCE [LARGE SCALE GENOMIC DNA]</scope>
    <source>
        <strain evidence="11">ATCC BAA-73</strain>
    </source>
</reference>
<comment type="pathway">
    <text evidence="7">Amino-acid biosynthesis; L-methionine biosynthesis via de novo pathway; O-acetyl-L-homoserine from L-homoserine: step 1/1.</text>
</comment>
<dbReference type="SUPFAM" id="SSF53474">
    <property type="entry name" value="alpha/beta-Hydrolases"/>
    <property type="match status" value="1"/>
</dbReference>
<dbReference type="InterPro" id="IPR029058">
    <property type="entry name" value="AB_hydrolase_fold"/>
</dbReference>
<dbReference type="Gene3D" id="3.40.50.1820">
    <property type="entry name" value="alpha/beta hydrolase"/>
    <property type="match status" value="1"/>
</dbReference>
<sequence>MSICNREVEYISDEVSLTSPHNLTLFDAKEKFKTESGKELGPIEINYETYGRLNSNQDNVILIVHHLTANAHTAGKYQTGDQEVGWWNNLIGPNKAIDTNKYYVICSNVLGSCYGTTGPASINPETGREYGTDFPVITIKDMIKLQKALLDKLGINHLRAVIGGSMGGMQALKWAVEYPDFVDKVIPIGTPGRLKAQSIAYNQIAIEAIKNDPDWQKGDYYGSGRYPKKGMALARKIGMITFRSPESFQNKFGREELERKDFYTLDSQFKINSYLDYQGQKFIERFDANSFLYLTKAMDLFDLGRGYDSFSTALSRIQAKVLLITINSDQLFPPEESLEVVNILQQMGKWAEHYEIDSKLGHDSFLVEFDKFKFPISDFLNK</sequence>
<evidence type="ECO:0000259" key="9">
    <source>
        <dbReference type="Pfam" id="PF00561"/>
    </source>
</evidence>
<evidence type="ECO:0000256" key="4">
    <source>
        <dbReference type="ARBA" id="ARBA00022679"/>
    </source>
</evidence>
<dbReference type="UniPathway" id="UPA00051">
    <property type="reaction ID" value="UER00074"/>
</dbReference>
<comment type="similarity">
    <text evidence="7">Belongs to the AB hydrolase superfamily. MetX family.</text>
</comment>
<evidence type="ECO:0000256" key="3">
    <source>
        <dbReference type="ARBA" id="ARBA00022605"/>
    </source>
</evidence>
<dbReference type="InterPro" id="IPR008220">
    <property type="entry name" value="HAT_MetX-like"/>
</dbReference>
<comment type="caution">
    <text evidence="7">Lacks conserved residue(s) required for the propagation of feature annotation.</text>
</comment>
<gene>
    <name evidence="7" type="primary">metXA</name>
    <name evidence="10" type="ORF">SAMN02745118_01215</name>
</gene>
<comment type="function">
    <text evidence="7">Transfers an acetyl group from acetyl-CoA to L-homoserine, forming acetyl-L-homoserine.</text>
</comment>
<feature type="active site" evidence="7 8">
    <location>
        <position position="362"/>
    </location>
</feature>
<dbReference type="FunFam" id="1.10.1740.110:FF:000001">
    <property type="entry name" value="Homoserine O-acetyltransferase"/>
    <property type="match status" value="1"/>
</dbReference>
<dbReference type="EMBL" id="FUWM01000009">
    <property type="protein sequence ID" value="SJZ57008.1"/>
    <property type="molecule type" value="Genomic_DNA"/>
</dbReference>
<evidence type="ECO:0000256" key="2">
    <source>
        <dbReference type="ARBA" id="ARBA00022490"/>
    </source>
</evidence>